<keyword evidence="2" id="KW-1185">Reference proteome</keyword>
<organism evidence="1 2">
    <name type="scientific">Araneus ventricosus</name>
    <name type="common">Orbweaver spider</name>
    <name type="synonym">Epeira ventricosa</name>
    <dbReference type="NCBI Taxonomy" id="182803"/>
    <lineage>
        <taxon>Eukaryota</taxon>
        <taxon>Metazoa</taxon>
        <taxon>Ecdysozoa</taxon>
        <taxon>Arthropoda</taxon>
        <taxon>Chelicerata</taxon>
        <taxon>Arachnida</taxon>
        <taxon>Araneae</taxon>
        <taxon>Araneomorphae</taxon>
        <taxon>Entelegynae</taxon>
        <taxon>Araneoidea</taxon>
        <taxon>Araneidae</taxon>
        <taxon>Araneus</taxon>
    </lineage>
</organism>
<protein>
    <submittedName>
        <fullName evidence="1">Uncharacterized protein</fullName>
    </submittedName>
</protein>
<accession>A0A4Y2MGP2</accession>
<sequence length="77" mass="8103">MVAGVVALGGMGDVRLELFTQGVKAIPLYPAKATDKVRLLPSGVQGLVPTEAPLSSFAMNRSLIVLCGRADSWTWSS</sequence>
<name>A0A4Y2MGP2_ARAVE</name>
<comment type="caution">
    <text evidence="1">The sequence shown here is derived from an EMBL/GenBank/DDBJ whole genome shotgun (WGS) entry which is preliminary data.</text>
</comment>
<dbReference type="AlphaFoldDB" id="A0A4Y2MGP2"/>
<gene>
    <name evidence="1" type="ORF">AVEN_241664_1</name>
</gene>
<reference evidence="1 2" key="1">
    <citation type="journal article" date="2019" name="Sci. Rep.">
        <title>Orb-weaving spider Araneus ventricosus genome elucidates the spidroin gene catalogue.</title>
        <authorList>
            <person name="Kono N."/>
            <person name="Nakamura H."/>
            <person name="Ohtoshi R."/>
            <person name="Moran D.A.P."/>
            <person name="Shinohara A."/>
            <person name="Yoshida Y."/>
            <person name="Fujiwara M."/>
            <person name="Mori M."/>
            <person name="Tomita M."/>
            <person name="Arakawa K."/>
        </authorList>
    </citation>
    <scope>NUCLEOTIDE SEQUENCE [LARGE SCALE GENOMIC DNA]</scope>
</reference>
<evidence type="ECO:0000313" key="2">
    <source>
        <dbReference type="Proteomes" id="UP000499080"/>
    </source>
</evidence>
<dbReference type="EMBL" id="BGPR01007272">
    <property type="protein sequence ID" value="GBN25662.1"/>
    <property type="molecule type" value="Genomic_DNA"/>
</dbReference>
<evidence type="ECO:0000313" key="1">
    <source>
        <dbReference type="EMBL" id="GBN25662.1"/>
    </source>
</evidence>
<dbReference type="Proteomes" id="UP000499080">
    <property type="component" value="Unassembled WGS sequence"/>
</dbReference>
<proteinExistence type="predicted"/>